<sequence length="523" mass="58458">MDLTSLNKDRSKRRKTSIDMGTMVYGKVPPQAKELEEAVLGAIMLEKSAFDSVTEIIKPECFYVESHQEIFKAMQSLQQKSMPIDILTVVEELKMREKLDAVGGPYYVTKLTNSVVSTANIEAHARIVLQKFIQRELIRISGEIIGDAYEDSTDVFDLLDDSETKMFNITNNYLKKNFEDIQNVLAKTINRIDELRTKTDDISGVPSGFPTLDRVTYGWQPTDLIILAARPAVGKTAFALNLARNAAMHPTNPVPVAFFSLEMGASQLVTRILSAESEIKMEKITRGKLEDYEYQQLLSKGIKKLEVAPIFIDDTAALNIFEFRAKARRLVNKHKVGFIIIDYLQLMSGSADAKGNREQEISTISRNLKALAKELNIPIIALSQLSRAVETRKESKMPQLSDLRESGAIEQDADMVMFIYRPEYYEVMNNENGESTHGETHVRIAKHRNGSLETIKLRAKLEIQKFEEWEDGGGGLPGLGSSWKPVGTPMPPAGGSDAKLYIEKGSKMNGGDFDEGFDADAPF</sequence>
<dbReference type="InterPro" id="IPR036185">
    <property type="entry name" value="DNA_heli_DnaB-like_N_sf"/>
</dbReference>
<keyword evidence="7 12" id="KW-0067">ATP-binding</keyword>
<evidence type="ECO:0000256" key="3">
    <source>
        <dbReference type="ARBA" id="ARBA00022705"/>
    </source>
</evidence>
<dbReference type="Proteomes" id="UP000753802">
    <property type="component" value="Unassembled WGS sequence"/>
</dbReference>
<evidence type="ECO:0000256" key="9">
    <source>
        <dbReference type="ARBA" id="ARBA00023235"/>
    </source>
</evidence>
<comment type="caution">
    <text evidence="14">The sequence shown here is derived from an EMBL/GenBank/DDBJ whole genome shotgun (WGS) entry which is preliminary data.</text>
</comment>
<evidence type="ECO:0000259" key="13">
    <source>
        <dbReference type="PROSITE" id="PS51199"/>
    </source>
</evidence>
<dbReference type="CDD" id="cd00984">
    <property type="entry name" value="DnaB_C"/>
    <property type="match status" value="1"/>
</dbReference>
<protein>
    <recommendedName>
        <fullName evidence="11 12">Replicative DNA helicase</fullName>
        <ecNumber evidence="11 12">5.6.2.3</ecNumber>
    </recommendedName>
</protein>
<reference evidence="14 15" key="1">
    <citation type="submission" date="2020-01" db="EMBL/GenBank/DDBJ databases">
        <title>Genome analysis.</title>
        <authorList>
            <person name="Wu S."/>
            <person name="Wang G."/>
        </authorList>
    </citation>
    <scope>NUCLEOTIDE SEQUENCE [LARGE SCALE GENOMIC DNA]</scope>
    <source>
        <strain evidence="14 15">SYL130</strain>
    </source>
</reference>
<evidence type="ECO:0000256" key="6">
    <source>
        <dbReference type="ARBA" id="ARBA00022806"/>
    </source>
</evidence>
<evidence type="ECO:0000256" key="2">
    <source>
        <dbReference type="ARBA" id="ARBA00022515"/>
    </source>
</evidence>
<evidence type="ECO:0000256" key="12">
    <source>
        <dbReference type="RuleBase" id="RU362085"/>
    </source>
</evidence>
<dbReference type="GO" id="GO:0003678">
    <property type="term" value="F:DNA helicase activity"/>
    <property type="evidence" value="ECO:0007669"/>
    <property type="project" value="UniProtKB-EC"/>
</dbReference>
<keyword evidence="4 12" id="KW-0547">Nucleotide-binding</keyword>
<dbReference type="InterPro" id="IPR007694">
    <property type="entry name" value="DNA_helicase_DnaB-like_C"/>
</dbReference>
<dbReference type="EC" id="5.6.2.3" evidence="11 12"/>
<organism evidence="14 15">
    <name type="scientific">Sediminibacterium roseum</name>
    <dbReference type="NCBI Taxonomy" id="1978412"/>
    <lineage>
        <taxon>Bacteria</taxon>
        <taxon>Pseudomonadati</taxon>
        <taxon>Bacteroidota</taxon>
        <taxon>Chitinophagia</taxon>
        <taxon>Chitinophagales</taxon>
        <taxon>Chitinophagaceae</taxon>
        <taxon>Sediminibacterium</taxon>
    </lineage>
</organism>
<evidence type="ECO:0000256" key="11">
    <source>
        <dbReference type="NCBIfam" id="TIGR00665"/>
    </source>
</evidence>
<dbReference type="Gene3D" id="3.40.50.300">
    <property type="entry name" value="P-loop containing nucleotide triphosphate hydrolases"/>
    <property type="match status" value="1"/>
</dbReference>
<dbReference type="InterPro" id="IPR016136">
    <property type="entry name" value="DNA_helicase_N/primase_C"/>
</dbReference>
<evidence type="ECO:0000256" key="4">
    <source>
        <dbReference type="ARBA" id="ARBA00022741"/>
    </source>
</evidence>
<dbReference type="InterPro" id="IPR007693">
    <property type="entry name" value="DNA_helicase_DnaB-like_N"/>
</dbReference>
<dbReference type="NCBIfam" id="TIGR00665">
    <property type="entry name" value="DnaB"/>
    <property type="match status" value="1"/>
</dbReference>
<comment type="catalytic activity">
    <reaction evidence="10 12">
        <text>ATP + H2O = ADP + phosphate + H(+)</text>
        <dbReference type="Rhea" id="RHEA:13065"/>
        <dbReference type="ChEBI" id="CHEBI:15377"/>
        <dbReference type="ChEBI" id="CHEBI:15378"/>
        <dbReference type="ChEBI" id="CHEBI:30616"/>
        <dbReference type="ChEBI" id="CHEBI:43474"/>
        <dbReference type="ChEBI" id="CHEBI:456216"/>
        <dbReference type="EC" id="5.6.2.3"/>
    </reaction>
</comment>
<gene>
    <name evidence="14" type="primary">dnaB</name>
    <name evidence="14" type="ORF">GWC95_02845</name>
</gene>
<keyword evidence="2 12" id="KW-0639">Primosome</keyword>
<dbReference type="InterPro" id="IPR007692">
    <property type="entry name" value="DNA_helicase_DnaB"/>
</dbReference>
<comment type="function">
    <text evidence="12">The main replicative DNA helicase, it participates in initiation and elongation during chromosome replication. Travels ahead of the DNA replisome, separating dsDNA into templates for DNA synthesis. A processive ATP-dependent 5'-3' DNA helicase it has DNA-dependent ATPase activity.</text>
</comment>
<evidence type="ECO:0000256" key="5">
    <source>
        <dbReference type="ARBA" id="ARBA00022801"/>
    </source>
</evidence>
<dbReference type="PANTHER" id="PTHR30153">
    <property type="entry name" value="REPLICATIVE DNA HELICASE DNAB"/>
    <property type="match status" value="1"/>
</dbReference>
<proteinExistence type="inferred from homology"/>
<keyword evidence="5 12" id="KW-0378">Hydrolase</keyword>
<name>A0ABW9ZP39_9BACT</name>
<keyword evidence="15" id="KW-1185">Reference proteome</keyword>
<evidence type="ECO:0000313" key="14">
    <source>
        <dbReference type="EMBL" id="NCI48843.1"/>
    </source>
</evidence>
<dbReference type="EMBL" id="JAACJS010000002">
    <property type="protein sequence ID" value="NCI48843.1"/>
    <property type="molecule type" value="Genomic_DNA"/>
</dbReference>
<dbReference type="Pfam" id="PF00772">
    <property type="entry name" value="DnaB"/>
    <property type="match status" value="1"/>
</dbReference>
<accession>A0ABW9ZP39</accession>
<dbReference type="RefSeq" id="WP_161817152.1">
    <property type="nucleotide sequence ID" value="NZ_JAACJS010000002.1"/>
</dbReference>
<evidence type="ECO:0000256" key="1">
    <source>
        <dbReference type="ARBA" id="ARBA00008428"/>
    </source>
</evidence>
<evidence type="ECO:0000256" key="8">
    <source>
        <dbReference type="ARBA" id="ARBA00023125"/>
    </source>
</evidence>
<comment type="similarity">
    <text evidence="1 12">Belongs to the helicase family. DnaB subfamily.</text>
</comment>
<evidence type="ECO:0000256" key="7">
    <source>
        <dbReference type="ARBA" id="ARBA00022840"/>
    </source>
</evidence>
<dbReference type="PROSITE" id="PS51199">
    <property type="entry name" value="SF4_HELICASE"/>
    <property type="match status" value="1"/>
</dbReference>
<dbReference type="SUPFAM" id="SSF48024">
    <property type="entry name" value="N-terminal domain of DnaB helicase"/>
    <property type="match status" value="1"/>
</dbReference>
<dbReference type="Pfam" id="PF03796">
    <property type="entry name" value="DnaB_C"/>
    <property type="match status" value="1"/>
</dbReference>
<evidence type="ECO:0000313" key="15">
    <source>
        <dbReference type="Proteomes" id="UP000753802"/>
    </source>
</evidence>
<dbReference type="PANTHER" id="PTHR30153:SF2">
    <property type="entry name" value="REPLICATIVE DNA HELICASE"/>
    <property type="match status" value="1"/>
</dbReference>
<keyword evidence="9" id="KW-0413">Isomerase</keyword>
<dbReference type="GO" id="GO:0016787">
    <property type="term" value="F:hydrolase activity"/>
    <property type="evidence" value="ECO:0007669"/>
    <property type="project" value="UniProtKB-KW"/>
</dbReference>
<keyword evidence="8 12" id="KW-0238">DNA-binding</keyword>
<evidence type="ECO:0000256" key="10">
    <source>
        <dbReference type="ARBA" id="ARBA00048954"/>
    </source>
</evidence>
<keyword evidence="6 12" id="KW-0347">Helicase</keyword>
<dbReference type="SUPFAM" id="SSF52540">
    <property type="entry name" value="P-loop containing nucleoside triphosphate hydrolases"/>
    <property type="match status" value="1"/>
</dbReference>
<dbReference type="Gene3D" id="1.10.860.10">
    <property type="entry name" value="DNAb Helicase, Chain A"/>
    <property type="match status" value="1"/>
</dbReference>
<dbReference type="InterPro" id="IPR027417">
    <property type="entry name" value="P-loop_NTPase"/>
</dbReference>
<keyword evidence="3 12" id="KW-0235">DNA replication</keyword>
<feature type="domain" description="SF4 helicase" evidence="13">
    <location>
        <begin position="198"/>
        <end position="473"/>
    </location>
</feature>